<protein>
    <submittedName>
        <fullName evidence="2">Uncharacterized protein</fullName>
    </submittedName>
</protein>
<sequence>MPQFSRPNALATAVEFFCLDDFAAPVCPFQFRRLSLAFDTQVPVFPVDNTALSSLRSPTVLSDQARPVTLSPQEVMSPDYEQSVASLGEPKSRAKGLCKVLPRGSEQEVAVGGETAVAAEAEADRLVASGPSTEKDLWEIEAVLELLKEGGCEGDATPPINSPASYCQCSICKRSEATDAIITDSHSDDEQQGGGVGDGSARVNNSGSKGDSSDRNGENGGGFAGIEHIVNSTAEKGGPARVTGRLIDLWKTLSVGVSVGVNVGSRRMFLSTRVLPPPNPVYYGLKRKANGDVEERDSKRAKLQMG</sequence>
<reference evidence="2 3" key="1">
    <citation type="journal article" date="2019" name="Nat. Ecol. Evol.">
        <title>Megaphylogeny resolves global patterns of mushroom evolution.</title>
        <authorList>
            <person name="Varga T."/>
            <person name="Krizsan K."/>
            <person name="Foldi C."/>
            <person name="Dima B."/>
            <person name="Sanchez-Garcia M."/>
            <person name="Sanchez-Ramirez S."/>
            <person name="Szollosi G.J."/>
            <person name="Szarkandi J.G."/>
            <person name="Papp V."/>
            <person name="Albert L."/>
            <person name="Andreopoulos W."/>
            <person name="Angelini C."/>
            <person name="Antonin V."/>
            <person name="Barry K.W."/>
            <person name="Bougher N.L."/>
            <person name="Buchanan P."/>
            <person name="Buyck B."/>
            <person name="Bense V."/>
            <person name="Catcheside P."/>
            <person name="Chovatia M."/>
            <person name="Cooper J."/>
            <person name="Damon W."/>
            <person name="Desjardin D."/>
            <person name="Finy P."/>
            <person name="Geml J."/>
            <person name="Haridas S."/>
            <person name="Hughes K."/>
            <person name="Justo A."/>
            <person name="Karasinski D."/>
            <person name="Kautmanova I."/>
            <person name="Kiss B."/>
            <person name="Kocsube S."/>
            <person name="Kotiranta H."/>
            <person name="LaButti K.M."/>
            <person name="Lechner B.E."/>
            <person name="Liimatainen K."/>
            <person name="Lipzen A."/>
            <person name="Lukacs Z."/>
            <person name="Mihaltcheva S."/>
            <person name="Morgado L.N."/>
            <person name="Niskanen T."/>
            <person name="Noordeloos M.E."/>
            <person name="Ohm R.A."/>
            <person name="Ortiz-Santana B."/>
            <person name="Ovrebo C."/>
            <person name="Racz N."/>
            <person name="Riley R."/>
            <person name="Savchenko A."/>
            <person name="Shiryaev A."/>
            <person name="Soop K."/>
            <person name="Spirin V."/>
            <person name="Szebenyi C."/>
            <person name="Tomsovsky M."/>
            <person name="Tulloss R.E."/>
            <person name="Uehling J."/>
            <person name="Grigoriev I.V."/>
            <person name="Vagvolgyi C."/>
            <person name="Papp T."/>
            <person name="Martin F.M."/>
            <person name="Miettinen O."/>
            <person name="Hibbett D.S."/>
            <person name="Nagy L.G."/>
        </authorList>
    </citation>
    <scope>NUCLEOTIDE SEQUENCE [LARGE SCALE GENOMIC DNA]</scope>
    <source>
        <strain evidence="2 3">FP101781</strain>
    </source>
</reference>
<evidence type="ECO:0000256" key="1">
    <source>
        <dbReference type="SAM" id="MobiDB-lite"/>
    </source>
</evidence>
<dbReference type="EMBL" id="QPFP01000094">
    <property type="protein sequence ID" value="TEB22270.1"/>
    <property type="molecule type" value="Genomic_DNA"/>
</dbReference>
<evidence type="ECO:0000313" key="3">
    <source>
        <dbReference type="Proteomes" id="UP000298030"/>
    </source>
</evidence>
<organism evidence="2 3">
    <name type="scientific">Coprinellus micaceus</name>
    <name type="common">Glistening ink-cap mushroom</name>
    <name type="synonym">Coprinus micaceus</name>
    <dbReference type="NCBI Taxonomy" id="71717"/>
    <lineage>
        <taxon>Eukaryota</taxon>
        <taxon>Fungi</taxon>
        <taxon>Dikarya</taxon>
        <taxon>Basidiomycota</taxon>
        <taxon>Agaricomycotina</taxon>
        <taxon>Agaricomycetes</taxon>
        <taxon>Agaricomycetidae</taxon>
        <taxon>Agaricales</taxon>
        <taxon>Agaricineae</taxon>
        <taxon>Psathyrellaceae</taxon>
        <taxon>Coprinellus</taxon>
    </lineage>
</organism>
<evidence type="ECO:0000313" key="2">
    <source>
        <dbReference type="EMBL" id="TEB22270.1"/>
    </source>
</evidence>
<proteinExistence type="predicted"/>
<accession>A0A4Y7SK53</accession>
<dbReference type="Proteomes" id="UP000298030">
    <property type="component" value="Unassembled WGS sequence"/>
</dbReference>
<feature type="region of interest" description="Disordered" evidence="1">
    <location>
        <begin position="185"/>
        <end position="224"/>
    </location>
</feature>
<comment type="caution">
    <text evidence="2">The sequence shown here is derived from an EMBL/GenBank/DDBJ whole genome shotgun (WGS) entry which is preliminary data.</text>
</comment>
<dbReference type="AlphaFoldDB" id="A0A4Y7SK53"/>
<keyword evidence="3" id="KW-1185">Reference proteome</keyword>
<name>A0A4Y7SK53_COPMI</name>
<gene>
    <name evidence="2" type="ORF">FA13DRAFT_1716195</name>
</gene>